<dbReference type="PROSITE" id="PS50157">
    <property type="entry name" value="ZINC_FINGER_C2H2_2"/>
    <property type="match status" value="5"/>
</dbReference>
<dbReference type="EMBL" id="KN840459">
    <property type="protein sequence ID" value="KIP10005.1"/>
    <property type="molecule type" value="Genomic_DNA"/>
</dbReference>
<dbReference type="PANTHER" id="PTHR46179:SF13">
    <property type="entry name" value="C2H2-TYPE DOMAIN-CONTAINING PROTEIN"/>
    <property type="match status" value="1"/>
</dbReference>
<evidence type="ECO:0000256" key="8">
    <source>
        <dbReference type="ARBA" id="ARBA00023163"/>
    </source>
</evidence>
<reference evidence="13 14" key="1">
    <citation type="journal article" date="2014" name="PLoS Genet.">
        <title>Analysis of the Phlebiopsis gigantea genome, transcriptome and secretome provides insight into its pioneer colonization strategies of wood.</title>
        <authorList>
            <person name="Hori C."/>
            <person name="Ishida T."/>
            <person name="Igarashi K."/>
            <person name="Samejima M."/>
            <person name="Suzuki H."/>
            <person name="Master E."/>
            <person name="Ferreira P."/>
            <person name="Ruiz-Duenas F.J."/>
            <person name="Held B."/>
            <person name="Canessa P."/>
            <person name="Larrondo L.F."/>
            <person name="Schmoll M."/>
            <person name="Druzhinina I.S."/>
            <person name="Kubicek C.P."/>
            <person name="Gaskell J.A."/>
            <person name="Kersten P."/>
            <person name="St John F."/>
            <person name="Glasner J."/>
            <person name="Sabat G."/>
            <person name="Splinter BonDurant S."/>
            <person name="Syed K."/>
            <person name="Yadav J."/>
            <person name="Mgbeahuruike A.C."/>
            <person name="Kovalchuk A."/>
            <person name="Asiegbu F.O."/>
            <person name="Lackner G."/>
            <person name="Hoffmeister D."/>
            <person name="Rencoret J."/>
            <person name="Gutierrez A."/>
            <person name="Sun H."/>
            <person name="Lindquist E."/>
            <person name="Barry K."/>
            <person name="Riley R."/>
            <person name="Grigoriev I.V."/>
            <person name="Henrissat B."/>
            <person name="Kues U."/>
            <person name="Berka R.M."/>
            <person name="Martinez A.T."/>
            <person name="Covert S.F."/>
            <person name="Blanchette R.A."/>
            <person name="Cullen D."/>
        </authorList>
    </citation>
    <scope>NUCLEOTIDE SEQUENCE [LARGE SCALE GENOMIC DNA]</scope>
    <source>
        <strain evidence="13 14">11061_1 CR5-6</strain>
    </source>
</reference>
<dbReference type="OrthoDB" id="3437960at2759"/>
<evidence type="ECO:0000256" key="5">
    <source>
        <dbReference type="ARBA" id="ARBA00022833"/>
    </source>
</evidence>
<comment type="subcellular location">
    <subcellularLocation>
        <location evidence="1">Nucleus</location>
    </subcellularLocation>
</comment>
<name>A0A0C3SDW8_PHLG1</name>
<evidence type="ECO:0000256" key="3">
    <source>
        <dbReference type="ARBA" id="ARBA00022737"/>
    </source>
</evidence>
<keyword evidence="5" id="KW-0862">Zinc</keyword>
<dbReference type="FunFam" id="3.30.160.60:FF:000325">
    <property type="entry name" value="ZFP90 zinc finger protein"/>
    <property type="match status" value="1"/>
</dbReference>
<dbReference type="Pfam" id="PF00096">
    <property type="entry name" value="zf-C2H2"/>
    <property type="match status" value="5"/>
</dbReference>
<dbReference type="FunFam" id="3.30.160.60:FF:000125">
    <property type="entry name" value="Putative zinc finger protein 143"/>
    <property type="match status" value="1"/>
</dbReference>
<dbReference type="STRING" id="745531.A0A0C3SDW8"/>
<accession>A0A0C3SDW8</accession>
<dbReference type="PANTHER" id="PTHR46179">
    <property type="entry name" value="ZINC FINGER PROTEIN"/>
    <property type="match status" value="1"/>
</dbReference>
<dbReference type="SMART" id="SM00355">
    <property type="entry name" value="ZnF_C2H2"/>
    <property type="match status" value="7"/>
</dbReference>
<dbReference type="AlphaFoldDB" id="A0A0C3SDW8"/>
<dbReference type="HOGENOM" id="CLU_029481_0_0_1"/>
<protein>
    <recommendedName>
        <fullName evidence="12">C2H2-type domain-containing protein</fullName>
    </recommendedName>
</protein>
<dbReference type="Gene3D" id="3.30.160.60">
    <property type="entry name" value="Classic Zinc Finger"/>
    <property type="match status" value="7"/>
</dbReference>
<evidence type="ECO:0000256" key="6">
    <source>
        <dbReference type="ARBA" id="ARBA00023015"/>
    </source>
</evidence>
<evidence type="ECO:0000256" key="4">
    <source>
        <dbReference type="ARBA" id="ARBA00022771"/>
    </source>
</evidence>
<evidence type="ECO:0000256" key="7">
    <source>
        <dbReference type="ARBA" id="ARBA00023125"/>
    </source>
</evidence>
<evidence type="ECO:0000259" key="12">
    <source>
        <dbReference type="PROSITE" id="PS50157"/>
    </source>
</evidence>
<dbReference type="PROSITE" id="PS00028">
    <property type="entry name" value="ZINC_FINGER_C2H2_1"/>
    <property type="match status" value="6"/>
</dbReference>
<organism evidence="13 14">
    <name type="scientific">Phlebiopsis gigantea (strain 11061_1 CR5-6)</name>
    <name type="common">White-rot fungus</name>
    <name type="synonym">Peniophora gigantea</name>
    <dbReference type="NCBI Taxonomy" id="745531"/>
    <lineage>
        <taxon>Eukaryota</taxon>
        <taxon>Fungi</taxon>
        <taxon>Dikarya</taxon>
        <taxon>Basidiomycota</taxon>
        <taxon>Agaricomycotina</taxon>
        <taxon>Agaricomycetes</taxon>
        <taxon>Polyporales</taxon>
        <taxon>Phanerochaetaceae</taxon>
        <taxon>Phlebiopsis</taxon>
    </lineage>
</organism>
<feature type="domain" description="C2H2-type" evidence="12">
    <location>
        <begin position="413"/>
        <end position="440"/>
    </location>
</feature>
<keyword evidence="7" id="KW-0238">DNA-binding</keyword>
<evidence type="ECO:0000256" key="2">
    <source>
        <dbReference type="ARBA" id="ARBA00022723"/>
    </source>
</evidence>
<feature type="region of interest" description="Disordered" evidence="11">
    <location>
        <begin position="232"/>
        <end position="263"/>
    </location>
</feature>
<keyword evidence="2" id="KW-0479">Metal-binding</keyword>
<keyword evidence="9" id="KW-0539">Nucleus</keyword>
<evidence type="ECO:0000313" key="13">
    <source>
        <dbReference type="EMBL" id="KIP10005.1"/>
    </source>
</evidence>
<feature type="domain" description="C2H2-type" evidence="12">
    <location>
        <begin position="340"/>
        <end position="367"/>
    </location>
</feature>
<dbReference type="Proteomes" id="UP000053257">
    <property type="component" value="Unassembled WGS sequence"/>
</dbReference>
<dbReference type="InterPro" id="IPR051061">
    <property type="entry name" value="Zinc_finger_trans_reg"/>
</dbReference>
<gene>
    <name evidence="13" type="ORF">PHLGIDRAFT_101862</name>
</gene>
<dbReference type="GO" id="GO:0000978">
    <property type="term" value="F:RNA polymerase II cis-regulatory region sequence-specific DNA binding"/>
    <property type="evidence" value="ECO:0007669"/>
    <property type="project" value="UniProtKB-ARBA"/>
</dbReference>
<dbReference type="InterPro" id="IPR013087">
    <property type="entry name" value="Znf_C2H2_type"/>
</dbReference>
<dbReference type="SUPFAM" id="SSF57667">
    <property type="entry name" value="beta-beta-alpha zinc fingers"/>
    <property type="match status" value="5"/>
</dbReference>
<feature type="domain" description="C2H2-type" evidence="12">
    <location>
        <begin position="441"/>
        <end position="470"/>
    </location>
</feature>
<dbReference type="GO" id="GO:0005634">
    <property type="term" value="C:nucleus"/>
    <property type="evidence" value="ECO:0007669"/>
    <property type="project" value="UniProtKB-SubCell"/>
</dbReference>
<keyword evidence="8" id="KW-0804">Transcription</keyword>
<feature type="domain" description="C2H2-type" evidence="12">
    <location>
        <begin position="273"/>
        <end position="303"/>
    </location>
</feature>
<dbReference type="InterPro" id="IPR036236">
    <property type="entry name" value="Znf_C2H2_sf"/>
</dbReference>
<evidence type="ECO:0000256" key="1">
    <source>
        <dbReference type="ARBA" id="ARBA00004123"/>
    </source>
</evidence>
<evidence type="ECO:0000256" key="11">
    <source>
        <dbReference type="SAM" id="MobiDB-lite"/>
    </source>
</evidence>
<dbReference type="GO" id="GO:0000981">
    <property type="term" value="F:DNA-binding transcription factor activity, RNA polymerase II-specific"/>
    <property type="evidence" value="ECO:0007669"/>
    <property type="project" value="UniProtKB-ARBA"/>
</dbReference>
<proteinExistence type="predicted"/>
<dbReference type="FunFam" id="3.30.160.60:FF:000032">
    <property type="entry name" value="Krueppel-like factor 4"/>
    <property type="match status" value="1"/>
</dbReference>
<keyword evidence="4 10" id="KW-0863">Zinc-finger</keyword>
<evidence type="ECO:0000313" key="14">
    <source>
        <dbReference type="Proteomes" id="UP000053257"/>
    </source>
</evidence>
<evidence type="ECO:0000256" key="10">
    <source>
        <dbReference type="PROSITE-ProRule" id="PRU00042"/>
    </source>
</evidence>
<sequence>MNVPVPLPCEECVQECEEGSCDLPLTEQCTDQCVIVPCNDAHHGYVPCEEANVVAGCDIICTDDPDCDALATIVSHYRAFMQCCPEYRHLFTDPRPQSHGQYGWSGLADQFFPSYPASPISPMPPVQSVGHGHDHPSSGLACMWGNCGATFATMYELVGHVNLQHLRLPSNAAVHQPSSQSLPRNDPSSLSCLWADCQMYPTPYSVPGPSMGNQTDNVLGILASHLLQDHLGLAPSPNPSNEAESRRQESISPPISCPPTPAPEHDCSAPQAHVCRWSECGEGFSSCYALTTHINSAHVGSGKAHYDCYWEGCSRHGENGFASKQKICRHLQSHTGHRPFQCKICQQNFSEAATLAQHMRRHTQESEDVSPLTDILRPSTEPYVCDFPGCGKSFAITGALTIHKRTHNGHKPFKCTFCDRAFTESSNLSKHLRTHTGVKPYLCAEPGCSKTFARPDQLARHMSVHRKKEPEGVHCGDVKA</sequence>
<keyword evidence="14" id="KW-1185">Reference proteome</keyword>
<keyword evidence="3" id="KW-0677">Repeat</keyword>
<dbReference type="GO" id="GO:0008270">
    <property type="term" value="F:zinc ion binding"/>
    <property type="evidence" value="ECO:0007669"/>
    <property type="project" value="UniProtKB-KW"/>
</dbReference>
<feature type="domain" description="C2H2-type" evidence="12">
    <location>
        <begin position="383"/>
        <end position="412"/>
    </location>
</feature>
<keyword evidence="6" id="KW-0805">Transcription regulation</keyword>
<evidence type="ECO:0000256" key="9">
    <source>
        <dbReference type="ARBA" id="ARBA00023242"/>
    </source>
</evidence>